<evidence type="ECO:0000259" key="4">
    <source>
        <dbReference type="PROSITE" id="PS51206"/>
    </source>
</evidence>
<evidence type="ECO:0000313" key="6">
    <source>
        <dbReference type="Proteomes" id="UP000642829"/>
    </source>
</evidence>
<protein>
    <recommendedName>
        <fullName evidence="4">SF3 helicase domain-containing protein</fullName>
    </recommendedName>
</protein>
<keyword evidence="2" id="KW-0378">Hydrolase</keyword>
<evidence type="ECO:0000313" key="5">
    <source>
        <dbReference type="EMBL" id="GHC01999.1"/>
    </source>
</evidence>
<reference evidence="5" key="1">
    <citation type="journal article" date="2014" name="Int. J. Syst. Evol. Microbiol.">
        <title>Complete genome sequence of Corynebacterium casei LMG S-19264T (=DSM 44701T), isolated from a smear-ripened cheese.</title>
        <authorList>
            <consortium name="US DOE Joint Genome Institute (JGI-PGF)"/>
            <person name="Walter F."/>
            <person name="Albersmeier A."/>
            <person name="Kalinowski J."/>
            <person name="Ruckert C."/>
        </authorList>
    </citation>
    <scope>NUCLEOTIDE SEQUENCE</scope>
    <source>
        <strain evidence="5">KCTC 12870</strain>
    </source>
</reference>
<dbReference type="Proteomes" id="UP000642829">
    <property type="component" value="Unassembled WGS sequence"/>
</dbReference>
<dbReference type="InterPro" id="IPR027417">
    <property type="entry name" value="P-loop_NTPase"/>
</dbReference>
<keyword evidence="6" id="KW-1185">Reference proteome</keyword>
<evidence type="ECO:0000256" key="1">
    <source>
        <dbReference type="ARBA" id="ARBA00022741"/>
    </source>
</evidence>
<dbReference type="SUPFAM" id="SSF56747">
    <property type="entry name" value="Prim-pol domain"/>
    <property type="match status" value="1"/>
</dbReference>
<dbReference type="PANTHER" id="PTHR35372:SF2">
    <property type="entry name" value="SF3 HELICASE DOMAIN-CONTAINING PROTEIN"/>
    <property type="match status" value="1"/>
</dbReference>
<reference evidence="5" key="2">
    <citation type="submission" date="2020-09" db="EMBL/GenBank/DDBJ databases">
        <authorList>
            <person name="Sun Q."/>
            <person name="Kim S."/>
        </authorList>
    </citation>
    <scope>NUCLEOTIDE SEQUENCE</scope>
    <source>
        <strain evidence="5">KCTC 12870</strain>
    </source>
</reference>
<dbReference type="InterPro" id="IPR045455">
    <property type="entry name" value="NrS-1_pol-like_helicase"/>
</dbReference>
<evidence type="ECO:0000256" key="3">
    <source>
        <dbReference type="ARBA" id="ARBA00022840"/>
    </source>
</evidence>
<sequence length="731" mass="82280">MSSELISQLYAIFGETAVLLPIKPGEKKPVHAGWEKTTWEASQAPDYQLTLQGGSIGILMGVERLVAIDIDHDEDVEPFLRLNPGLRQTVISRGSRGVKLFIRLKVDKELEARGFPSWPLGIRPGQPDQKVYNILKPPAADAKKGEHWGELRMRGCQCVIWGKHPSGNDYQLVAAKPSADGSLNLVDVGLEPAYPVKEVYFDEIAWPAQVNCSWRVEEWDTLTRLYGRPWTCMAPAEGEEDAGCTIAAISEHFWAGWFSRQHHIMFEPIEVRFYRYNPHNGAWQIREDAEIRKMISDDLLRISRCEELQHICYTVGQQPAGWDRLKKGSLSKLEGPGVRSQDRIGSILGFLKGEVTKREVFKTGEGVIHLQNGMIDLREGRANQLTLKPFSPKFYSRNPIPVAFNPEARASRFMNDLLKRALPIKEDCDLFLRWGGQVVLGRNDSQKVMIMTGTAGGGKSTVMKILQLLIGRPNVAQLRTENLEGRFELFAYVGKTLLSGVDVPGNFLMQKGAYIIKGLTGGDWMDAEVKGGKEFLPITGDYNCGVTCNSRLKVKMHGDHEAWRRRLIELPFTAPPIEEDKKMDHFAEWLVEHEGSGILNQLIRGAQRVLKARGRIEMTEGQQKRVNDLLDESDSVRVFLRACVEPSKGDHILTDDLCIEYANFCENNGWEAENERGIQRQIKGLMLEMFRCKSSNSLKGDDGKAKVGYRGVRFKPEPDAVEDPEDGDLPL</sequence>
<dbReference type="Pfam" id="PF09250">
    <property type="entry name" value="Prim-Pol"/>
    <property type="match status" value="1"/>
</dbReference>
<dbReference type="InterPro" id="IPR014015">
    <property type="entry name" value="Helicase_SF3_DNA-vir"/>
</dbReference>
<dbReference type="Gene3D" id="3.40.50.300">
    <property type="entry name" value="P-loop containing nucleotide triphosphate hydrolases"/>
    <property type="match status" value="1"/>
</dbReference>
<dbReference type="PROSITE" id="PS51206">
    <property type="entry name" value="SF3_HELICASE_1"/>
    <property type="match status" value="1"/>
</dbReference>
<keyword evidence="1" id="KW-0547">Nucleotide-binding</keyword>
<name>A0A8J3DHS9_9BACT</name>
<dbReference type="GO" id="GO:0016787">
    <property type="term" value="F:hydrolase activity"/>
    <property type="evidence" value="ECO:0007669"/>
    <property type="project" value="UniProtKB-KW"/>
</dbReference>
<dbReference type="PANTHER" id="PTHR35372">
    <property type="entry name" value="ATP BINDING PROTEIN-RELATED"/>
    <property type="match status" value="1"/>
</dbReference>
<organism evidence="5 6">
    <name type="scientific">Cerasicoccus arenae</name>
    <dbReference type="NCBI Taxonomy" id="424488"/>
    <lineage>
        <taxon>Bacteria</taxon>
        <taxon>Pseudomonadati</taxon>
        <taxon>Verrucomicrobiota</taxon>
        <taxon>Opitutia</taxon>
        <taxon>Puniceicoccales</taxon>
        <taxon>Cerasicoccaceae</taxon>
        <taxon>Cerasicoccus</taxon>
    </lineage>
</organism>
<feature type="domain" description="SF3 helicase" evidence="4">
    <location>
        <begin position="426"/>
        <end position="585"/>
    </location>
</feature>
<dbReference type="EMBL" id="BMXG01000010">
    <property type="protein sequence ID" value="GHC01999.1"/>
    <property type="molecule type" value="Genomic_DNA"/>
</dbReference>
<dbReference type="Pfam" id="PF19263">
    <property type="entry name" value="DUF5906"/>
    <property type="match status" value="1"/>
</dbReference>
<dbReference type="RefSeq" id="WP_189514293.1">
    <property type="nucleotide sequence ID" value="NZ_BMXG01000010.1"/>
</dbReference>
<gene>
    <name evidence="5" type="ORF">GCM10007047_18100</name>
</gene>
<accession>A0A8J3DHS9</accession>
<dbReference type="GO" id="GO:0005524">
    <property type="term" value="F:ATP binding"/>
    <property type="evidence" value="ECO:0007669"/>
    <property type="project" value="UniProtKB-KW"/>
</dbReference>
<evidence type="ECO:0000256" key="2">
    <source>
        <dbReference type="ARBA" id="ARBA00022801"/>
    </source>
</evidence>
<keyword evidence="3" id="KW-0067">ATP-binding</keyword>
<dbReference type="InterPro" id="IPR015330">
    <property type="entry name" value="DNA_primase/pol_bifunc_N"/>
</dbReference>
<dbReference type="InterPro" id="IPR051620">
    <property type="entry name" value="ORF904-like_C"/>
</dbReference>
<dbReference type="AlphaFoldDB" id="A0A8J3DHS9"/>
<comment type="caution">
    <text evidence="5">The sequence shown here is derived from an EMBL/GenBank/DDBJ whole genome shotgun (WGS) entry which is preliminary data.</text>
</comment>
<proteinExistence type="predicted"/>